<comment type="caution">
    <text evidence="2">The sequence shown here is derived from an EMBL/GenBank/DDBJ whole genome shotgun (WGS) entry which is preliminary data.</text>
</comment>
<feature type="compositionally biased region" description="Basic and acidic residues" evidence="1">
    <location>
        <begin position="1207"/>
        <end position="1219"/>
    </location>
</feature>
<dbReference type="GO" id="GO:0005634">
    <property type="term" value="C:nucleus"/>
    <property type="evidence" value="ECO:0007669"/>
    <property type="project" value="TreeGrafter"/>
</dbReference>
<feature type="region of interest" description="Disordered" evidence="1">
    <location>
        <begin position="210"/>
        <end position="260"/>
    </location>
</feature>
<feature type="compositionally biased region" description="Polar residues" evidence="1">
    <location>
        <begin position="1578"/>
        <end position="1617"/>
    </location>
</feature>
<reference evidence="2" key="1">
    <citation type="journal article" date="2019" name="Sci. Rep.">
        <title>Draft genome of Tanacetum cinerariifolium, the natural source of mosquito coil.</title>
        <authorList>
            <person name="Yamashiro T."/>
            <person name="Shiraishi A."/>
            <person name="Satake H."/>
            <person name="Nakayama K."/>
        </authorList>
    </citation>
    <scope>NUCLEOTIDE SEQUENCE</scope>
</reference>
<dbReference type="PANTHER" id="PTHR13275">
    <property type="entry name" value="YL-1 PROTEIN TRANSCRIPTION FACTOR-LIKE 1"/>
    <property type="match status" value="1"/>
</dbReference>
<feature type="region of interest" description="Disordered" evidence="1">
    <location>
        <begin position="1111"/>
        <end position="1282"/>
    </location>
</feature>
<feature type="region of interest" description="Disordered" evidence="1">
    <location>
        <begin position="1548"/>
        <end position="1627"/>
    </location>
</feature>
<accession>A0A6L2KYL3</accession>
<organism evidence="2">
    <name type="scientific">Tanacetum cinerariifolium</name>
    <name type="common">Dalmatian daisy</name>
    <name type="synonym">Chrysanthemum cinerariifolium</name>
    <dbReference type="NCBI Taxonomy" id="118510"/>
    <lineage>
        <taxon>Eukaryota</taxon>
        <taxon>Viridiplantae</taxon>
        <taxon>Streptophyta</taxon>
        <taxon>Embryophyta</taxon>
        <taxon>Tracheophyta</taxon>
        <taxon>Spermatophyta</taxon>
        <taxon>Magnoliopsida</taxon>
        <taxon>eudicotyledons</taxon>
        <taxon>Gunneridae</taxon>
        <taxon>Pentapetalae</taxon>
        <taxon>asterids</taxon>
        <taxon>campanulids</taxon>
        <taxon>Asterales</taxon>
        <taxon>Asteraceae</taxon>
        <taxon>Asteroideae</taxon>
        <taxon>Anthemideae</taxon>
        <taxon>Anthemidinae</taxon>
        <taxon>Tanacetum</taxon>
    </lineage>
</organism>
<feature type="region of interest" description="Disordered" evidence="1">
    <location>
        <begin position="1044"/>
        <end position="1074"/>
    </location>
</feature>
<proteinExistence type="predicted"/>
<dbReference type="PANTHER" id="PTHR13275:SF4">
    <property type="entry name" value="VACUOLAR PROTEIN SORTING-ASSOCIATED PROTEIN 72 HOMOLOG"/>
    <property type="match status" value="1"/>
</dbReference>
<feature type="compositionally biased region" description="Acidic residues" evidence="1">
    <location>
        <begin position="1174"/>
        <end position="1206"/>
    </location>
</feature>
<feature type="compositionally biased region" description="Acidic residues" evidence="1">
    <location>
        <begin position="1220"/>
        <end position="1243"/>
    </location>
</feature>
<feature type="region of interest" description="Disordered" evidence="1">
    <location>
        <begin position="412"/>
        <end position="436"/>
    </location>
</feature>
<feature type="compositionally biased region" description="Basic and acidic residues" evidence="1">
    <location>
        <begin position="1548"/>
        <end position="1558"/>
    </location>
</feature>
<feature type="compositionally biased region" description="Polar residues" evidence="1">
    <location>
        <begin position="496"/>
        <end position="506"/>
    </location>
</feature>
<name>A0A6L2KYL3_TANCI</name>
<feature type="compositionally biased region" description="Basic residues" evidence="1">
    <location>
        <begin position="1044"/>
        <end position="1054"/>
    </location>
</feature>
<dbReference type="EMBL" id="BKCJ010003270">
    <property type="protein sequence ID" value="GEU54059.1"/>
    <property type="molecule type" value="Genomic_DNA"/>
</dbReference>
<gene>
    <name evidence="2" type="ORF">Tci_026037</name>
</gene>
<sequence>MANENVSAPAPIRSDDQILPYAAWLGYPGEIHIVSRMAVNNLYQPWRSILSMINQCLTCKTSGFDRPRYQVLQMMWGIITRTNIEYAELMWEEFVQSIQTFLVDKANLGSPTKKGKKTKPHVIPYSRFTKLIIYYLGRHHNIHQSFGSPPNHAEDDLSLRNLKFVPKGEIDEVFGMKIPEELITDNIRNAPYYNAYLEMVAKHERGITAAKEGGEKKTTPKADKPLVDEPDEEQDQPEAVPKPQGNVAIREPVAEATRPLPVVEGKGKAIATEKQDAQSLLALHTPKRRNAKTGTDTEKVISKGDTKILNIGEEQEEDVDNQVYLEEQTAKLDKGQARSDLVKLSRTFFNDKSIEDDPRKQNVDAEVVSMVTVPIHQASTSVPPLSTPIIDLSPPKPTTSPLLESFTAATTETTTTNLPLPPPPQQQSTTNSEELPEADMKEILYQRMFESGSYKSLPEHVALYEALESSMERENRDEFLAEKDMSPWKAFDTREAPSSSSKQQFAPHSEQPVEYADALAKSYKDPEENKLLRKTRDMRSYIKRFCKRIGKKKLSKSDLEGPAFKVVRAFHENNISLQFQMEECHQLLTDQVDLVNPEGHRLVPDASKPLPLGGPPARTVALSISKLKATNYPDFGLEELVPSLWIESKCDYNISAAYGITHWWFKRKDFYITRHNAPSDRRAVRSHMRILNVISIKTFERFCYAFLREIVIRRADYNEYKISKADFKNLHSNDFEQMYLLHFQGKLNHLPGSDKVHLYNAINLWIRNIVIKQHVGYLQLGIESYQIKVNLTEPRWDALEFLFKEDYTIISKPRALSSMLSRLSNVEFTSLMYMNVFVVQMSLPIIVKNTWTMATTIEQQVALDEALVPSTQRLRIGRSNFRLPSDVQSKESTLQVVYDVLRRCPFFKAFLVTADVPEIYMQEFWATTDVHHHSIRLKMDNKKHIVNLETFRDTLHICPMISGQSYDELPFEEEILDFLRFLGHSAQIRTLTDVNINKLFQPWRSFGAVINKCLTRKSFGFDSFRDQEHQGLQGILRLCHWRSSKPKASARRKRSGSDSSTTPPTAIASPRPTIAATPKLTAAAKGKQPAKATKAKSLSALSEVAMTKAEQPKLALKRSRQQMHISQPGGSGTDEGTSSKLGVLDVPSDDPDEEISWNSSDDEDADAQEKDRDDDKDDEKDESDDGEEDDDDDKDGDERGDDDEEEIVKIDEHDDTERGGDDDEESESDEESDDEETREDESFDPIPRTPEDSEDDGNDEEDQGFKDGEEEWLNEEEEADELYRDVDINQGRGLQLSQDIEDSHVNLTPVKPDGQQESSSVSSQFVTSMLNPTNDAGVESIFATASSSVAPIPTPTPTLTPSIIATITTASQAPIPPTPIPTSFSEYRQTNPFAEAVSNISGIVHQYMNQQMNEAVRVAVQIQTDRLHDSYQRENDEFLRTIDDNMKRIIKEQVKGQVKEQVLKILPRIKQSVNAQLEAEVLTRTSYVVAADLSEMELKKILIEKMEGNKSIQRSDEQRNLYKALVEAYKSDKIILDIYGETVTLKRRRDDESDKDEGPSAGSDRGSKRRREGKEPESASTPLQTATRSAGRSTIESKSRQASTSAKDQPIVQSSQHPECFSQPKKPLTLDHTPLDFSNFIMNRLRVDTFTPKLLAGPTYELMKGSCKSLTELEYHLEEVYKATTDQLDWVNPEGASSRKYTTSVTKTKVVDYGHIKWIEDLVPRTMWIQEPINYDKHALWGVSHWGRKRQQFYGFAVNQESALDVYSKRRIIAVMDLKIVEWHSYKHLDWITVRRDDDKLYKFKEGDFKRLHLQDIEDMLLLLVQGKLSNLTVEERFVFNVSLRMFTRSIVIQRSMKDLQLGVKSYQKRLNLTKPDTYRSDLK</sequence>
<evidence type="ECO:0000313" key="2">
    <source>
        <dbReference type="EMBL" id="GEU54059.1"/>
    </source>
</evidence>
<feature type="compositionally biased region" description="Basic and acidic residues" evidence="1">
    <location>
        <begin position="210"/>
        <end position="227"/>
    </location>
</feature>
<evidence type="ECO:0000256" key="1">
    <source>
        <dbReference type="SAM" id="MobiDB-lite"/>
    </source>
</evidence>
<feature type="region of interest" description="Disordered" evidence="1">
    <location>
        <begin position="492"/>
        <end position="513"/>
    </location>
</feature>
<feature type="compositionally biased region" description="Acidic residues" evidence="1">
    <location>
        <begin position="1147"/>
        <end position="1166"/>
    </location>
</feature>
<protein>
    <submittedName>
        <fullName evidence="2">Uncharacterized protein</fullName>
    </submittedName>
</protein>
<feature type="compositionally biased region" description="Acidic residues" evidence="1">
    <location>
        <begin position="1252"/>
        <end position="1280"/>
    </location>
</feature>